<accession>A0A9W6Y894</accession>
<dbReference type="OrthoDB" id="127061at2759"/>
<name>A0A9W6Y894_9STRA</name>
<sequence>MVTISDDLYSVVVKSIDGVPAPDVDAELYFEPSVPVYPLVNLSWIPGGSDWCQAVSEVESAEPWRTWWLTDPACHPFNACFRVRNVDFLPFAHPGVDPNIVEAAVEDDVDRTEPESPIRSTSAPPCTGIHLFEGFSPGELGWSASDSAATARSARDARDGSGDSPSDSIFGADSPDLAGPLSSALGARLELLLRLAARLGSALERGTRLVTQFKASTRRCTC</sequence>
<gene>
    <name evidence="2" type="ORF">Pfra01_002550000</name>
</gene>
<comment type="caution">
    <text evidence="2">The sequence shown here is derived from an EMBL/GenBank/DDBJ whole genome shotgun (WGS) entry which is preliminary data.</text>
</comment>
<dbReference type="AlphaFoldDB" id="A0A9W6Y894"/>
<reference evidence="2" key="1">
    <citation type="submission" date="2023-04" db="EMBL/GenBank/DDBJ databases">
        <title>Phytophthora fragariaefolia NBRC 109709.</title>
        <authorList>
            <person name="Ichikawa N."/>
            <person name="Sato H."/>
            <person name="Tonouchi N."/>
        </authorList>
    </citation>
    <scope>NUCLEOTIDE SEQUENCE</scope>
    <source>
        <strain evidence="2">NBRC 109709</strain>
    </source>
</reference>
<keyword evidence="3" id="KW-1185">Reference proteome</keyword>
<evidence type="ECO:0000313" key="2">
    <source>
        <dbReference type="EMBL" id="GMF59080.1"/>
    </source>
</evidence>
<proteinExistence type="predicted"/>
<organism evidence="2 3">
    <name type="scientific">Phytophthora fragariaefolia</name>
    <dbReference type="NCBI Taxonomy" id="1490495"/>
    <lineage>
        <taxon>Eukaryota</taxon>
        <taxon>Sar</taxon>
        <taxon>Stramenopiles</taxon>
        <taxon>Oomycota</taxon>
        <taxon>Peronosporomycetes</taxon>
        <taxon>Peronosporales</taxon>
        <taxon>Peronosporaceae</taxon>
        <taxon>Phytophthora</taxon>
    </lineage>
</organism>
<dbReference type="Proteomes" id="UP001165121">
    <property type="component" value="Unassembled WGS sequence"/>
</dbReference>
<evidence type="ECO:0000313" key="3">
    <source>
        <dbReference type="Proteomes" id="UP001165121"/>
    </source>
</evidence>
<feature type="region of interest" description="Disordered" evidence="1">
    <location>
        <begin position="151"/>
        <end position="173"/>
    </location>
</feature>
<protein>
    <submittedName>
        <fullName evidence="2">Unnamed protein product</fullName>
    </submittedName>
</protein>
<evidence type="ECO:0000256" key="1">
    <source>
        <dbReference type="SAM" id="MobiDB-lite"/>
    </source>
</evidence>
<dbReference type="EMBL" id="BSXT01004844">
    <property type="protein sequence ID" value="GMF59080.1"/>
    <property type="molecule type" value="Genomic_DNA"/>
</dbReference>